<proteinExistence type="predicted"/>
<keyword evidence="5" id="KW-1185">Reference proteome</keyword>
<dbReference type="InterPro" id="IPR004045">
    <property type="entry name" value="Glutathione_S-Trfase_N"/>
</dbReference>
<gene>
    <name evidence="4" type="ORF">PVL29_008605</name>
</gene>
<dbReference type="Pfam" id="PF02798">
    <property type="entry name" value="GST_N"/>
    <property type="match status" value="1"/>
</dbReference>
<comment type="caution">
    <text evidence="4">The sequence shown here is derived from an EMBL/GenBank/DDBJ whole genome shotgun (WGS) entry which is preliminary data.</text>
</comment>
<dbReference type="GO" id="GO:0004364">
    <property type="term" value="F:glutathione transferase activity"/>
    <property type="evidence" value="ECO:0007669"/>
    <property type="project" value="UniProtKB-EC"/>
</dbReference>
<dbReference type="SUPFAM" id="SSF52833">
    <property type="entry name" value="Thioredoxin-like"/>
    <property type="match status" value="1"/>
</dbReference>
<dbReference type="InterPro" id="IPR036249">
    <property type="entry name" value="Thioredoxin-like_sf"/>
</dbReference>
<evidence type="ECO:0000256" key="1">
    <source>
        <dbReference type="ARBA" id="ARBA00012452"/>
    </source>
</evidence>
<dbReference type="GO" id="GO:0043295">
    <property type="term" value="F:glutathione binding"/>
    <property type="evidence" value="ECO:0007669"/>
    <property type="project" value="TreeGrafter"/>
</dbReference>
<dbReference type="Proteomes" id="UP001168098">
    <property type="component" value="Unassembled WGS sequence"/>
</dbReference>
<evidence type="ECO:0000313" key="5">
    <source>
        <dbReference type="Proteomes" id="UP001168098"/>
    </source>
</evidence>
<feature type="domain" description="GST N-terminal" evidence="3">
    <location>
        <begin position="5"/>
        <end position="64"/>
    </location>
</feature>
<evidence type="ECO:0000313" key="4">
    <source>
        <dbReference type="EMBL" id="KAJ9696458.1"/>
    </source>
</evidence>
<dbReference type="EC" id="2.5.1.18" evidence="1"/>
<organism evidence="4 5">
    <name type="scientific">Vitis rotundifolia</name>
    <name type="common">Muscadine grape</name>
    <dbReference type="NCBI Taxonomy" id="103349"/>
    <lineage>
        <taxon>Eukaryota</taxon>
        <taxon>Viridiplantae</taxon>
        <taxon>Streptophyta</taxon>
        <taxon>Embryophyta</taxon>
        <taxon>Tracheophyta</taxon>
        <taxon>Spermatophyta</taxon>
        <taxon>Magnoliopsida</taxon>
        <taxon>eudicotyledons</taxon>
        <taxon>Gunneridae</taxon>
        <taxon>Pentapetalae</taxon>
        <taxon>rosids</taxon>
        <taxon>Vitales</taxon>
        <taxon>Vitaceae</taxon>
        <taxon>Viteae</taxon>
        <taxon>Vitis</taxon>
    </lineage>
</organism>
<accession>A0AA39DTK4</accession>
<dbReference type="AlphaFoldDB" id="A0AA39DTK4"/>
<dbReference type="PANTHER" id="PTHR43900:SF37">
    <property type="entry name" value="GLUTATHIONE TRANSFERASE"/>
    <property type="match status" value="1"/>
</dbReference>
<name>A0AA39DTK4_VITRO</name>
<evidence type="ECO:0000259" key="3">
    <source>
        <dbReference type="Pfam" id="PF02798"/>
    </source>
</evidence>
<sequence length="104" mass="11539">MAVRKLYGALDCPSTIRALASLLEHDVEFELIPVDLQAGELKKMSSLSPFGELPVFQEGDLTIFGKAFYTLSSPAWLPGTKSENLDNRAVFSFRVEDDHEVHIA</sequence>
<reference evidence="4 5" key="1">
    <citation type="journal article" date="2023" name="BMC Biotechnol.">
        <title>Vitis rotundifolia cv Carlos genome sequencing.</title>
        <authorList>
            <person name="Huff M."/>
            <person name="Hulse-Kemp A."/>
            <person name="Scheffler B."/>
            <person name="Youngblood R."/>
            <person name="Simpson S."/>
            <person name="Babiker E."/>
            <person name="Staton M."/>
        </authorList>
    </citation>
    <scope>NUCLEOTIDE SEQUENCE [LARGE SCALE GENOMIC DNA]</scope>
    <source>
        <tissue evidence="4">Leaf</tissue>
    </source>
</reference>
<dbReference type="GO" id="GO:0005737">
    <property type="term" value="C:cytoplasm"/>
    <property type="evidence" value="ECO:0007669"/>
    <property type="project" value="TreeGrafter"/>
</dbReference>
<dbReference type="EMBL" id="JARBHA010000007">
    <property type="protein sequence ID" value="KAJ9696458.1"/>
    <property type="molecule type" value="Genomic_DNA"/>
</dbReference>
<dbReference type="PANTHER" id="PTHR43900">
    <property type="entry name" value="GLUTATHIONE S-TRANSFERASE RHO"/>
    <property type="match status" value="1"/>
</dbReference>
<protein>
    <recommendedName>
        <fullName evidence="1">glutathione transferase</fullName>
        <ecNumber evidence="1">2.5.1.18</ecNumber>
    </recommendedName>
</protein>
<dbReference type="GO" id="GO:0006749">
    <property type="term" value="P:glutathione metabolic process"/>
    <property type="evidence" value="ECO:0007669"/>
    <property type="project" value="TreeGrafter"/>
</dbReference>
<keyword evidence="2" id="KW-0808">Transferase</keyword>
<evidence type="ECO:0000256" key="2">
    <source>
        <dbReference type="ARBA" id="ARBA00022679"/>
    </source>
</evidence>
<dbReference type="Gene3D" id="3.40.30.10">
    <property type="entry name" value="Glutaredoxin"/>
    <property type="match status" value="1"/>
</dbReference>